<dbReference type="eggNOG" id="ENOG5033FXZ">
    <property type="taxonomic scope" value="Bacteria"/>
</dbReference>
<keyword evidence="2" id="KW-1185">Reference proteome</keyword>
<dbReference type="STRING" id="1435051.BMOU_0734"/>
<reference evidence="1 2" key="1">
    <citation type="journal article" date="2014" name="Genome Announc.">
        <title>The Genome Sequence of Bifidobacterium moukalabense DSM 27321 Highlights the Close Phylogenetic Relatedness with the Bifidobacterium dentium Taxon.</title>
        <authorList>
            <person name="Lugli G.A."/>
            <person name="Duranti S."/>
            <person name="Milani C."/>
            <person name="Turroni F."/>
            <person name="Viappiani A."/>
            <person name="Mangifesta M."/>
            <person name="van Sinderen D."/>
            <person name="Ventura M."/>
        </authorList>
    </citation>
    <scope>NUCLEOTIDE SEQUENCE [LARGE SCALE GENOMIC DNA]</scope>
    <source>
        <strain evidence="1 2">DSM 27321</strain>
    </source>
</reference>
<evidence type="ECO:0000313" key="1">
    <source>
        <dbReference type="EMBL" id="ETY71993.1"/>
    </source>
</evidence>
<organism evidence="1 2">
    <name type="scientific">Bifidobacterium moukalabense DSM 27321</name>
    <dbReference type="NCBI Taxonomy" id="1435051"/>
    <lineage>
        <taxon>Bacteria</taxon>
        <taxon>Bacillati</taxon>
        <taxon>Actinomycetota</taxon>
        <taxon>Actinomycetes</taxon>
        <taxon>Bifidobacteriales</taxon>
        <taxon>Bifidobacteriaceae</taxon>
        <taxon>Bifidobacterium</taxon>
    </lineage>
</organism>
<sequence>MRKMIKIVRGANRGAETGHMNRPVMYLDFDGVLNAFPNTGIVNYSDVGHVELVPDPDGYRTDLYSAKRAFPLDKTAVIDFGRRGFHELHWSDELAGKLYALARDGMLDLRWLSTWQPYTEMLGDRLGWDDSVVSSVFWHDPNTHEGRVMQKLDLIMNEIGKQRERVERGYDAHAIIWVDDGAINNRTITALIHTKLASPLLLISPDSRIGISRRQMELIYDFVNHPPTTPCVTYSCPWDEKGHVIGNSEEDDSVVMMD</sequence>
<protein>
    <submittedName>
        <fullName evidence="1">Uncharacterized protein</fullName>
    </submittedName>
</protein>
<dbReference type="PATRIC" id="fig|1435051.3.peg.730"/>
<dbReference type="RefSeq" id="WP_034874954.1">
    <property type="nucleotide sequence ID" value="NZ_AZMV01000002.1"/>
</dbReference>
<accession>W4NA50</accession>
<evidence type="ECO:0000313" key="2">
    <source>
        <dbReference type="Proteomes" id="UP000019155"/>
    </source>
</evidence>
<comment type="caution">
    <text evidence="1">The sequence shown here is derived from an EMBL/GenBank/DDBJ whole genome shotgun (WGS) entry which is preliminary data.</text>
</comment>
<dbReference type="OrthoDB" id="5124141at2"/>
<dbReference type="GeneID" id="97503280"/>
<dbReference type="AlphaFoldDB" id="W4NA50"/>
<proteinExistence type="predicted"/>
<dbReference type="EMBL" id="AZMV01000002">
    <property type="protein sequence ID" value="ETY71993.1"/>
    <property type="molecule type" value="Genomic_DNA"/>
</dbReference>
<gene>
    <name evidence="1" type="ORF">BMOU_0734</name>
</gene>
<dbReference type="Proteomes" id="UP000019155">
    <property type="component" value="Unassembled WGS sequence"/>
</dbReference>
<name>W4NA50_9BIFI</name>